<evidence type="ECO:0008006" key="3">
    <source>
        <dbReference type="Google" id="ProtNLM"/>
    </source>
</evidence>
<gene>
    <name evidence="1" type="ORF">HUW48_23465</name>
</gene>
<dbReference type="EMBL" id="CP055153">
    <property type="protein sequence ID" value="QMU30805.1"/>
    <property type="molecule type" value="Genomic_DNA"/>
</dbReference>
<keyword evidence="2" id="KW-1185">Reference proteome</keyword>
<dbReference type="AlphaFoldDB" id="A0A7L7LE38"/>
<dbReference type="Proteomes" id="UP000514509">
    <property type="component" value="Chromosome"/>
</dbReference>
<evidence type="ECO:0000313" key="1">
    <source>
        <dbReference type="EMBL" id="QMU30805.1"/>
    </source>
</evidence>
<evidence type="ECO:0000313" key="2">
    <source>
        <dbReference type="Proteomes" id="UP000514509"/>
    </source>
</evidence>
<sequence length="92" mass="10972">MQKQIADRIYYLCDLLPGKFRQISVADFQTRPQPDKWSRQEILGHLIELAANNHQRFVRAPIEDTPSIFYHQDEWVNIQAYQKENRGILIVF</sequence>
<proteinExistence type="predicted"/>
<dbReference type="Gene3D" id="1.20.120.450">
    <property type="entry name" value="dinb family like domain"/>
    <property type="match status" value="1"/>
</dbReference>
<dbReference type="SUPFAM" id="SSF109854">
    <property type="entry name" value="DinB/YfiT-like putative metalloenzymes"/>
    <property type="match status" value="1"/>
</dbReference>
<name>A0A7L7LE38_9BACT</name>
<accession>A0A7L7LE38</accession>
<reference evidence="1 2" key="1">
    <citation type="submission" date="2020-06" db="EMBL/GenBank/DDBJ databases">
        <authorList>
            <person name="Hwang Y.J."/>
        </authorList>
    </citation>
    <scope>NUCLEOTIDE SEQUENCE [LARGE SCALE GENOMIC DNA]</scope>
    <source>
        <strain evidence="1 2">KUDC8001</strain>
    </source>
</reference>
<protein>
    <recommendedName>
        <fullName evidence="3">DinB family protein</fullName>
    </recommendedName>
</protein>
<organism evidence="1 2">
    <name type="scientific">Adhaeribacter radiodurans</name>
    <dbReference type="NCBI Taxonomy" id="2745197"/>
    <lineage>
        <taxon>Bacteria</taxon>
        <taxon>Pseudomonadati</taxon>
        <taxon>Bacteroidota</taxon>
        <taxon>Cytophagia</taxon>
        <taxon>Cytophagales</taxon>
        <taxon>Hymenobacteraceae</taxon>
        <taxon>Adhaeribacter</taxon>
    </lineage>
</organism>
<dbReference type="RefSeq" id="WP_182413247.1">
    <property type="nucleotide sequence ID" value="NZ_CP055153.1"/>
</dbReference>
<dbReference type="InterPro" id="IPR034660">
    <property type="entry name" value="DinB/YfiT-like"/>
</dbReference>
<dbReference type="KEGG" id="add:HUW48_23465"/>
<reference evidence="1 2" key="2">
    <citation type="submission" date="2020-08" db="EMBL/GenBank/DDBJ databases">
        <title>Adhaeribacter dokdonensis sp. nov., isolated from the rhizosphere of Elymus tsukushiensis, a plant native to the Dokdo Islands, Republic of Korea.</title>
        <authorList>
            <person name="Ghim S.Y."/>
        </authorList>
    </citation>
    <scope>NUCLEOTIDE SEQUENCE [LARGE SCALE GENOMIC DNA]</scope>
    <source>
        <strain evidence="1 2">KUDC8001</strain>
    </source>
</reference>